<accession>A0ABQ5YKR9</accession>
<dbReference type="EMBL" id="BSOG01000007">
    <property type="protein sequence ID" value="GLR15204.1"/>
    <property type="molecule type" value="Genomic_DNA"/>
</dbReference>
<evidence type="ECO:0000313" key="1">
    <source>
        <dbReference type="EMBL" id="GLR15204.1"/>
    </source>
</evidence>
<proteinExistence type="predicted"/>
<organism evidence="1 2">
    <name type="scientific">Chitinimonas prasina</name>
    <dbReference type="NCBI Taxonomy" id="1434937"/>
    <lineage>
        <taxon>Bacteria</taxon>
        <taxon>Pseudomonadati</taxon>
        <taxon>Pseudomonadota</taxon>
        <taxon>Betaproteobacteria</taxon>
        <taxon>Neisseriales</taxon>
        <taxon>Chitinibacteraceae</taxon>
        <taxon>Chitinimonas</taxon>
    </lineage>
</organism>
<gene>
    <name evidence="1" type="ORF">GCM10007907_39940</name>
</gene>
<comment type="caution">
    <text evidence="1">The sequence shown here is derived from an EMBL/GenBank/DDBJ whole genome shotgun (WGS) entry which is preliminary data.</text>
</comment>
<keyword evidence="2" id="KW-1185">Reference proteome</keyword>
<evidence type="ECO:0000313" key="2">
    <source>
        <dbReference type="Proteomes" id="UP001156706"/>
    </source>
</evidence>
<reference evidence="2" key="1">
    <citation type="journal article" date="2019" name="Int. J. Syst. Evol. Microbiol.">
        <title>The Global Catalogue of Microorganisms (GCM) 10K type strain sequencing project: providing services to taxonomists for standard genome sequencing and annotation.</title>
        <authorList>
            <consortium name="The Broad Institute Genomics Platform"/>
            <consortium name="The Broad Institute Genome Sequencing Center for Infectious Disease"/>
            <person name="Wu L."/>
            <person name="Ma J."/>
        </authorList>
    </citation>
    <scope>NUCLEOTIDE SEQUENCE [LARGE SCALE GENOMIC DNA]</scope>
    <source>
        <strain evidence="2">NBRC 110044</strain>
    </source>
</reference>
<dbReference type="Proteomes" id="UP001156706">
    <property type="component" value="Unassembled WGS sequence"/>
</dbReference>
<sequence>MAPAWQVHAAIAGQLQHQRRQQSGDYQSYGQRAGIKHVGLSTPKPNVLTVEPAMDYFIFRPLAPNLPPNRYGGMLP</sequence>
<protein>
    <submittedName>
        <fullName evidence="1">Uncharacterized protein</fullName>
    </submittedName>
</protein>
<name>A0ABQ5YKR9_9NEIS</name>